<evidence type="ECO:0000256" key="1">
    <source>
        <dbReference type="SAM" id="MobiDB-lite"/>
    </source>
</evidence>
<proteinExistence type="predicted"/>
<sequence>MTPGFIILIFSGIIVLIMLIYVFIQNNKDRKEYEKELNTPSNLYDDKSEVNDTDKF</sequence>
<gene>
    <name evidence="3" type="ORF">SAMN05444366_2872</name>
</gene>
<accession>A0A1M7HTX4</accession>
<protein>
    <recommendedName>
        <fullName evidence="5">Cbb3-type cytochrome oxidase component FixQ</fullName>
    </recommendedName>
</protein>
<keyword evidence="2" id="KW-0812">Transmembrane</keyword>
<dbReference type="RefSeq" id="WP_159433467.1">
    <property type="nucleotide sequence ID" value="NZ_FRBY01000004.1"/>
</dbReference>
<keyword evidence="2" id="KW-0472">Membrane</keyword>
<dbReference type="Proteomes" id="UP000184121">
    <property type="component" value="Unassembled WGS sequence"/>
</dbReference>
<dbReference type="OrthoDB" id="1376050at2"/>
<feature type="transmembrane region" description="Helical" evidence="2">
    <location>
        <begin position="6"/>
        <end position="24"/>
    </location>
</feature>
<dbReference type="AlphaFoldDB" id="A0A1M7HTX4"/>
<organism evidence="3 4">
    <name type="scientific">Flavobacterium saccharophilum</name>
    <dbReference type="NCBI Taxonomy" id="29534"/>
    <lineage>
        <taxon>Bacteria</taxon>
        <taxon>Pseudomonadati</taxon>
        <taxon>Bacteroidota</taxon>
        <taxon>Flavobacteriia</taxon>
        <taxon>Flavobacteriales</taxon>
        <taxon>Flavobacteriaceae</taxon>
        <taxon>Flavobacterium</taxon>
    </lineage>
</organism>
<evidence type="ECO:0008006" key="5">
    <source>
        <dbReference type="Google" id="ProtNLM"/>
    </source>
</evidence>
<keyword evidence="4" id="KW-1185">Reference proteome</keyword>
<dbReference type="EMBL" id="FRBY01000004">
    <property type="protein sequence ID" value="SHM31934.1"/>
    <property type="molecule type" value="Genomic_DNA"/>
</dbReference>
<evidence type="ECO:0000313" key="4">
    <source>
        <dbReference type="Proteomes" id="UP000184121"/>
    </source>
</evidence>
<feature type="region of interest" description="Disordered" evidence="1">
    <location>
        <begin position="35"/>
        <end position="56"/>
    </location>
</feature>
<name>A0A1M7HTX4_9FLAO</name>
<evidence type="ECO:0000256" key="2">
    <source>
        <dbReference type="SAM" id="Phobius"/>
    </source>
</evidence>
<evidence type="ECO:0000313" key="3">
    <source>
        <dbReference type="EMBL" id="SHM31934.1"/>
    </source>
</evidence>
<dbReference type="STRING" id="29534.SAMN05444366_2872"/>
<keyword evidence="2" id="KW-1133">Transmembrane helix</keyword>
<reference evidence="4" key="1">
    <citation type="submission" date="2016-11" db="EMBL/GenBank/DDBJ databases">
        <authorList>
            <person name="Varghese N."/>
            <person name="Submissions S."/>
        </authorList>
    </citation>
    <scope>NUCLEOTIDE SEQUENCE [LARGE SCALE GENOMIC DNA]</scope>
    <source>
        <strain evidence="4">DSM 1811</strain>
    </source>
</reference>
<feature type="compositionally biased region" description="Basic and acidic residues" evidence="1">
    <location>
        <begin position="44"/>
        <end position="56"/>
    </location>
</feature>